<comment type="caution">
    <text evidence="1">The sequence shown here is derived from an EMBL/GenBank/DDBJ whole genome shotgun (WGS) entry which is preliminary data.</text>
</comment>
<reference evidence="1 2" key="1">
    <citation type="submission" date="2021-04" db="EMBL/GenBank/DDBJ databases">
        <authorList>
            <person name="Ivanova A."/>
        </authorList>
    </citation>
    <scope>NUCLEOTIDE SEQUENCE [LARGE SCALE GENOMIC DNA]</scope>
    <source>
        <strain evidence="1 2">G18</strain>
    </source>
</reference>
<accession>A0ABS5BNB2</accession>
<gene>
    <name evidence="1" type="ORF">J8F10_07745</name>
</gene>
<dbReference type="Proteomes" id="UP000676565">
    <property type="component" value="Unassembled WGS sequence"/>
</dbReference>
<proteinExistence type="predicted"/>
<dbReference type="EMBL" id="JAGKQQ010000001">
    <property type="protein sequence ID" value="MBP3955172.1"/>
    <property type="molecule type" value="Genomic_DNA"/>
</dbReference>
<keyword evidence="2" id="KW-1185">Reference proteome</keyword>
<dbReference type="RefSeq" id="WP_210653266.1">
    <property type="nucleotide sequence ID" value="NZ_JAGKQQ010000001.1"/>
</dbReference>
<evidence type="ECO:0000313" key="1">
    <source>
        <dbReference type="EMBL" id="MBP3955172.1"/>
    </source>
</evidence>
<sequence length="87" mass="9834">MSAALACDNDSGRGLREWAAEICHDHRNHLRELWFKVVPRGIVICGSARTYYGKQLALYELRRRCSVPVVANQIEVEDPSPNTNVPI</sequence>
<organism evidence="1 2">
    <name type="scientific">Gemmata palustris</name>
    <dbReference type="NCBI Taxonomy" id="2822762"/>
    <lineage>
        <taxon>Bacteria</taxon>
        <taxon>Pseudomonadati</taxon>
        <taxon>Planctomycetota</taxon>
        <taxon>Planctomycetia</taxon>
        <taxon>Gemmatales</taxon>
        <taxon>Gemmataceae</taxon>
        <taxon>Gemmata</taxon>
    </lineage>
</organism>
<name>A0ABS5BNB2_9BACT</name>
<evidence type="ECO:0000313" key="2">
    <source>
        <dbReference type="Proteomes" id="UP000676565"/>
    </source>
</evidence>
<protein>
    <submittedName>
        <fullName evidence="1">Uncharacterized protein</fullName>
    </submittedName>
</protein>